<comment type="caution">
    <text evidence="2">The sequence shown here is derived from an EMBL/GenBank/DDBJ whole genome shotgun (WGS) entry which is preliminary data.</text>
</comment>
<dbReference type="eggNOG" id="ENOG502ZYFM">
    <property type="taxonomic scope" value="Bacteria"/>
</dbReference>
<dbReference type="Proteomes" id="UP000030121">
    <property type="component" value="Unassembled WGS sequence"/>
</dbReference>
<organism evidence="2 3">
    <name type="scientific">Flavobacterium suncheonense GH29-5 = DSM 17707</name>
    <dbReference type="NCBI Taxonomy" id="1121899"/>
    <lineage>
        <taxon>Bacteria</taxon>
        <taxon>Pseudomonadati</taxon>
        <taxon>Bacteroidota</taxon>
        <taxon>Flavobacteriia</taxon>
        <taxon>Flavobacteriales</taxon>
        <taxon>Flavobacteriaceae</taxon>
        <taxon>Flavobacterium</taxon>
    </lineage>
</organism>
<reference evidence="2 3" key="1">
    <citation type="submission" date="2013-09" db="EMBL/GenBank/DDBJ databases">
        <authorList>
            <person name="Zeng Z."/>
            <person name="Chen C."/>
        </authorList>
    </citation>
    <scope>NUCLEOTIDE SEQUENCE [LARGE SCALE GENOMIC DNA]</scope>
    <source>
        <strain evidence="2 3">GH29-5</strain>
    </source>
</reference>
<gene>
    <name evidence="2" type="ORF">Q764_07200</name>
</gene>
<dbReference type="RefSeq" id="WP_026979347.1">
    <property type="nucleotide sequence ID" value="NZ_AUCZ01000003.1"/>
</dbReference>
<dbReference type="EMBL" id="JRLW01000008">
    <property type="protein sequence ID" value="KGO89549.1"/>
    <property type="molecule type" value="Genomic_DNA"/>
</dbReference>
<keyword evidence="3" id="KW-1185">Reference proteome</keyword>
<protein>
    <submittedName>
        <fullName evidence="2">Uncharacterized protein</fullName>
    </submittedName>
</protein>
<evidence type="ECO:0000313" key="2">
    <source>
        <dbReference type="EMBL" id="KGO89549.1"/>
    </source>
</evidence>
<feature type="coiled-coil region" evidence="1">
    <location>
        <begin position="144"/>
        <end position="185"/>
    </location>
</feature>
<dbReference type="STRING" id="1121899.GCA_000430025_00560"/>
<name>A0A0A2MBA7_9FLAO</name>
<keyword evidence="1" id="KW-0175">Coiled coil</keyword>
<accession>A0A0A2MBA7</accession>
<dbReference type="AlphaFoldDB" id="A0A0A2MBA7"/>
<proteinExistence type="predicted"/>
<sequence>MSNLLETIQFLKDNPGNFIRLTNMAGEIEQPLGKKDIYLSDIPNEDLAAYIKFLLGSITTDAHVIVERRRQKGATHEKAGPAFKVIVKAPEPIQATPVVEQTVSQNAQPVQHNPQVMPAVPGMGMPFGLSAADAFAMMRKADKLDDVISDKEELKEIVKGLRAENRTLEIDKRELQTKLSIAEAQKDMAVLAAKMENKSFFDSQAFQNLMEKAPDMVGMVMEARKGSVPQVAASGLGAANISETKKTFVEYIIENCSDDQVNYLGSIIAYMSNPNFVNKLNALISNPNE</sequence>
<dbReference type="OrthoDB" id="1357202at2"/>
<evidence type="ECO:0000313" key="3">
    <source>
        <dbReference type="Proteomes" id="UP000030121"/>
    </source>
</evidence>
<evidence type="ECO:0000256" key="1">
    <source>
        <dbReference type="SAM" id="Coils"/>
    </source>
</evidence>